<dbReference type="OrthoDB" id="1442522at2"/>
<evidence type="ECO:0000313" key="2">
    <source>
        <dbReference type="EMBL" id="ADE56007.1"/>
    </source>
</evidence>
<dbReference type="HOGENOM" id="CLU_1114338_0_0_0"/>
<dbReference type="EMBL" id="CP001998">
    <property type="protein sequence ID" value="ADE56007.1"/>
    <property type="molecule type" value="Genomic_DNA"/>
</dbReference>
<keyword evidence="3" id="KW-1185">Reference proteome</keyword>
<feature type="signal peptide" evidence="1">
    <location>
        <begin position="1"/>
        <end position="19"/>
    </location>
</feature>
<reference evidence="2 3" key="1">
    <citation type="journal article" date="2010" name="Stand. Genomic Sci.">
        <title>Complete genome sequence of Coraliomargarita akajimensis type strain (04OKA010-24).</title>
        <authorList>
            <person name="Mavromatis K."/>
            <person name="Abt B."/>
            <person name="Brambilla E."/>
            <person name="Lapidus A."/>
            <person name="Copeland A."/>
            <person name="Deshpande S."/>
            <person name="Nolan M."/>
            <person name="Lucas S."/>
            <person name="Tice H."/>
            <person name="Cheng J.F."/>
            <person name="Han C."/>
            <person name="Detter J.C."/>
            <person name="Woyke T."/>
            <person name="Goodwin L."/>
            <person name="Pitluck S."/>
            <person name="Held B."/>
            <person name="Brettin T."/>
            <person name="Tapia R."/>
            <person name="Ivanova N."/>
            <person name="Mikhailova N."/>
            <person name="Pati A."/>
            <person name="Liolios K."/>
            <person name="Chen A."/>
            <person name="Palaniappan K."/>
            <person name="Land M."/>
            <person name="Hauser L."/>
            <person name="Chang Y.J."/>
            <person name="Jeffries C.D."/>
            <person name="Rohde M."/>
            <person name="Goker M."/>
            <person name="Bristow J."/>
            <person name="Eisen J.A."/>
            <person name="Markowitz V."/>
            <person name="Hugenholtz P."/>
            <person name="Klenk H.P."/>
            <person name="Kyrpides N.C."/>
        </authorList>
    </citation>
    <scope>NUCLEOTIDE SEQUENCE [LARGE SCALE GENOMIC DNA]</scope>
    <source>
        <strain evidence="3">DSM 45221 / IAM 15411 / JCM 23193 / KCTC 12865</strain>
    </source>
</reference>
<sequence>MKICAQLLITLAATTSAEAYSISGFSQQSIDFDSFNGSGFSATPSSGQLDSNNWAISGMSDGDSTFGGTQSSGDFARGTAAGAVSTGGIYAFDITGNTALGFQAGGSDFTPGSITLRLTNHTGTAITGLQVEYTVYVYNDQNRSNSLNFSHSSTNSSYSNEAALDLISGELADGSPSWVETARSITLDSLTLANGDVFYLRWSTNDISGAGSRDQFALDDIRLTAVPEPSTVSIFLALASLAHTQRRRR</sequence>
<dbReference type="Proteomes" id="UP000000925">
    <property type="component" value="Chromosome"/>
</dbReference>
<dbReference type="AlphaFoldDB" id="D5ERG3"/>
<dbReference type="STRING" id="583355.Caka_2994"/>
<protein>
    <recommendedName>
        <fullName evidence="4">PEP-CTERM protein-sorting domain-containing protein</fullName>
    </recommendedName>
</protein>
<organism evidence="2 3">
    <name type="scientific">Coraliomargarita akajimensis (strain DSM 45221 / IAM 15411 / JCM 23193 / KCTC 12865 / 04OKA010-24)</name>
    <dbReference type="NCBI Taxonomy" id="583355"/>
    <lineage>
        <taxon>Bacteria</taxon>
        <taxon>Pseudomonadati</taxon>
        <taxon>Verrucomicrobiota</taxon>
        <taxon>Opitutia</taxon>
        <taxon>Puniceicoccales</taxon>
        <taxon>Coraliomargaritaceae</taxon>
        <taxon>Coraliomargarita</taxon>
    </lineage>
</organism>
<accession>D5ERG3</accession>
<proteinExistence type="predicted"/>
<keyword evidence="1" id="KW-0732">Signal</keyword>
<dbReference type="RefSeq" id="WP_013044723.1">
    <property type="nucleotide sequence ID" value="NC_014008.1"/>
</dbReference>
<dbReference type="KEGG" id="caa:Caka_2994"/>
<evidence type="ECO:0008006" key="4">
    <source>
        <dbReference type="Google" id="ProtNLM"/>
    </source>
</evidence>
<evidence type="ECO:0000256" key="1">
    <source>
        <dbReference type="SAM" id="SignalP"/>
    </source>
</evidence>
<name>D5ERG3_CORAD</name>
<gene>
    <name evidence="2" type="ordered locus">Caka_2994</name>
</gene>
<evidence type="ECO:0000313" key="3">
    <source>
        <dbReference type="Proteomes" id="UP000000925"/>
    </source>
</evidence>
<feature type="chain" id="PRO_5003071365" description="PEP-CTERM protein-sorting domain-containing protein" evidence="1">
    <location>
        <begin position="20"/>
        <end position="249"/>
    </location>
</feature>